<keyword evidence="1" id="KW-0805">Transcription regulation</keyword>
<keyword evidence="2" id="KW-0238">DNA-binding</keyword>
<dbReference type="KEGG" id="pye:A6J80_01910"/>
<dbReference type="InterPro" id="IPR000524">
    <property type="entry name" value="Tscrpt_reg_HTH_GntR"/>
</dbReference>
<evidence type="ECO:0000256" key="3">
    <source>
        <dbReference type="ARBA" id="ARBA00023163"/>
    </source>
</evidence>
<dbReference type="SUPFAM" id="SSF46785">
    <property type="entry name" value="Winged helix' DNA-binding domain"/>
    <property type="match status" value="1"/>
</dbReference>
<feature type="domain" description="HTH gntR-type" evidence="4">
    <location>
        <begin position="17"/>
        <end position="84"/>
    </location>
</feature>
<geneLocation type="plasmid" evidence="5 6">
    <name>unnamed1</name>
</geneLocation>
<dbReference type="AlphaFoldDB" id="A0A1V0GN72"/>
<name>A0A1V0GN72_9RHOB</name>
<dbReference type="PROSITE" id="PS50949">
    <property type="entry name" value="HTH_GNTR"/>
    <property type="match status" value="1"/>
</dbReference>
<dbReference type="Pfam" id="PF07729">
    <property type="entry name" value="FCD"/>
    <property type="match status" value="1"/>
</dbReference>
<gene>
    <name evidence="5" type="ORF">A6J80_01910</name>
</gene>
<reference evidence="5" key="1">
    <citation type="submission" date="2017-12" db="EMBL/GenBank/DDBJ databases">
        <title>FDA dAtabase for Regulatory Grade micrObial Sequences (FDA-ARGOS): Supporting development and validation of Infectious Disease Dx tests.</title>
        <authorList>
            <person name="Campos J."/>
            <person name="Goldberg B."/>
            <person name="Tallon L."/>
            <person name="Sadzewicz L."/>
            <person name="Sengamalay N."/>
            <person name="Ott S."/>
            <person name="Godinez A."/>
            <person name="Nagaraj S."/>
            <person name="Vyas G."/>
            <person name="Aluvathingal J."/>
            <person name="Nadendla S."/>
            <person name="Geyer C."/>
            <person name="Nandy P."/>
            <person name="Hobson J."/>
            <person name="Sichtig H."/>
        </authorList>
    </citation>
    <scope>NUCLEOTIDE SEQUENCE</scope>
    <source>
        <strain evidence="5">FDAARGOS_252</strain>
        <plasmid evidence="5">unnamed1</plasmid>
    </source>
</reference>
<dbReference type="Proteomes" id="UP000191257">
    <property type="component" value="Plasmid unnamed1"/>
</dbReference>
<evidence type="ECO:0000256" key="2">
    <source>
        <dbReference type="ARBA" id="ARBA00023125"/>
    </source>
</evidence>
<dbReference type="EMBL" id="CP020441">
    <property type="protein sequence ID" value="ARC35285.1"/>
    <property type="molecule type" value="Genomic_DNA"/>
</dbReference>
<dbReference type="CDD" id="cd07377">
    <property type="entry name" value="WHTH_GntR"/>
    <property type="match status" value="1"/>
</dbReference>
<dbReference type="InterPro" id="IPR036388">
    <property type="entry name" value="WH-like_DNA-bd_sf"/>
</dbReference>
<dbReference type="eggNOG" id="COG1802">
    <property type="taxonomic scope" value="Bacteria"/>
</dbReference>
<dbReference type="Gene3D" id="1.20.120.530">
    <property type="entry name" value="GntR ligand-binding domain-like"/>
    <property type="match status" value="1"/>
</dbReference>
<dbReference type="GO" id="GO:0003677">
    <property type="term" value="F:DNA binding"/>
    <property type="evidence" value="ECO:0007669"/>
    <property type="project" value="UniProtKB-KW"/>
</dbReference>
<dbReference type="PANTHER" id="PTHR43537">
    <property type="entry name" value="TRANSCRIPTIONAL REGULATOR, GNTR FAMILY"/>
    <property type="match status" value="1"/>
</dbReference>
<organism evidence="5 6">
    <name type="scientific">Paracoccus yeei</name>
    <dbReference type="NCBI Taxonomy" id="147645"/>
    <lineage>
        <taxon>Bacteria</taxon>
        <taxon>Pseudomonadati</taxon>
        <taxon>Pseudomonadota</taxon>
        <taxon>Alphaproteobacteria</taxon>
        <taxon>Rhodobacterales</taxon>
        <taxon>Paracoccaceae</taxon>
        <taxon>Paracoccus</taxon>
    </lineage>
</organism>
<keyword evidence="6" id="KW-1185">Reference proteome</keyword>
<evidence type="ECO:0000259" key="4">
    <source>
        <dbReference type="PROSITE" id="PS50949"/>
    </source>
</evidence>
<dbReference type="Gene3D" id="1.10.10.10">
    <property type="entry name" value="Winged helix-like DNA-binding domain superfamily/Winged helix DNA-binding domain"/>
    <property type="match status" value="1"/>
</dbReference>
<dbReference type="GO" id="GO:0003700">
    <property type="term" value="F:DNA-binding transcription factor activity"/>
    <property type="evidence" value="ECO:0007669"/>
    <property type="project" value="InterPro"/>
</dbReference>
<dbReference type="SMART" id="SM00345">
    <property type="entry name" value="HTH_GNTR"/>
    <property type="match status" value="1"/>
</dbReference>
<dbReference type="InterPro" id="IPR036390">
    <property type="entry name" value="WH_DNA-bd_sf"/>
</dbReference>
<dbReference type="PANTHER" id="PTHR43537:SF5">
    <property type="entry name" value="UXU OPERON TRANSCRIPTIONAL REGULATOR"/>
    <property type="match status" value="1"/>
</dbReference>
<dbReference type="Pfam" id="PF00392">
    <property type="entry name" value="GntR"/>
    <property type="match status" value="1"/>
</dbReference>
<evidence type="ECO:0000313" key="5">
    <source>
        <dbReference type="EMBL" id="ARC35285.1"/>
    </source>
</evidence>
<dbReference type="SMART" id="SM00895">
    <property type="entry name" value="FCD"/>
    <property type="match status" value="1"/>
</dbReference>
<sequence length="231" mass="25965">MIPTPAILPTLDDARPPSITDQVYEALYDRVVNLTLPPGARLSEAEVAAQMGVSRQPVRDAFYRLSQMGFVLIRPQRATTVTPISEQAVLQAYFIRCALEESCLRHATQRLSDQHLDALDALIARQDQAVRADDRSLFHALDDQFHHDICHYAGLGFVWALVKENKGHMDRARFLSLSYNGASAVREHRQILLALRRRDSDAAVAAIRHHLAQIEGIIARVRQERPGLFGE</sequence>
<dbReference type="RefSeq" id="WP_080620269.1">
    <property type="nucleotide sequence ID" value="NZ_CAUQGX010000009.1"/>
</dbReference>
<dbReference type="SUPFAM" id="SSF48008">
    <property type="entry name" value="GntR ligand-binding domain-like"/>
    <property type="match status" value="1"/>
</dbReference>
<evidence type="ECO:0000256" key="1">
    <source>
        <dbReference type="ARBA" id="ARBA00023015"/>
    </source>
</evidence>
<accession>A0A1V0GN72</accession>
<evidence type="ECO:0000313" key="6">
    <source>
        <dbReference type="Proteomes" id="UP000191257"/>
    </source>
</evidence>
<proteinExistence type="predicted"/>
<keyword evidence="3" id="KW-0804">Transcription</keyword>
<protein>
    <submittedName>
        <fullName evidence="5">GntR family transcriptional regulator</fullName>
    </submittedName>
</protein>
<keyword evidence="5" id="KW-0614">Plasmid</keyword>
<dbReference type="InterPro" id="IPR011711">
    <property type="entry name" value="GntR_C"/>
</dbReference>
<dbReference type="InterPro" id="IPR008920">
    <property type="entry name" value="TF_FadR/GntR_C"/>
</dbReference>